<dbReference type="SUPFAM" id="SSF52540">
    <property type="entry name" value="P-loop containing nucleoside triphosphate hydrolases"/>
    <property type="match status" value="1"/>
</dbReference>
<feature type="transmembrane region" description="Helical" evidence="9">
    <location>
        <begin position="55"/>
        <end position="75"/>
    </location>
</feature>
<comment type="subcellular location">
    <subcellularLocation>
        <location evidence="1">Cell membrane</location>
        <topology evidence="1">Multi-pass membrane protein</topology>
    </subcellularLocation>
</comment>
<evidence type="ECO:0000256" key="2">
    <source>
        <dbReference type="ARBA" id="ARBA00022448"/>
    </source>
</evidence>
<dbReference type="FunFam" id="3.40.50.300:FF:000221">
    <property type="entry name" value="Multidrug ABC transporter ATP-binding protein"/>
    <property type="match status" value="1"/>
</dbReference>
<dbReference type="InterPro" id="IPR036640">
    <property type="entry name" value="ABC1_TM_sf"/>
</dbReference>
<dbReference type="GO" id="GO:0005524">
    <property type="term" value="F:ATP binding"/>
    <property type="evidence" value="ECO:0007669"/>
    <property type="project" value="UniProtKB-KW"/>
</dbReference>
<feature type="transmembrane region" description="Helical" evidence="9">
    <location>
        <begin position="277"/>
        <end position="300"/>
    </location>
</feature>
<dbReference type="PROSITE" id="PS50893">
    <property type="entry name" value="ABC_TRANSPORTER_2"/>
    <property type="match status" value="1"/>
</dbReference>
<keyword evidence="2" id="KW-0813">Transport</keyword>
<dbReference type="Gene3D" id="1.20.1560.10">
    <property type="entry name" value="ABC transporter type 1, transmembrane domain"/>
    <property type="match status" value="1"/>
</dbReference>
<evidence type="ECO:0000259" key="11">
    <source>
        <dbReference type="PROSITE" id="PS50929"/>
    </source>
</evidence>
<keyword evidence="5" id="KW-0547">Nucleotide-binding</keyword>
<dbReference type="SUPFAM" id="SSF90123">
    <property type="entry name" value="ABC transporter transmembrane region"/>
    <property type="match status" value="1"/>
</dbReference>
<feature type="domain" description="ABC transmembrane type-1" evidence="11">
    <location>
        <begin position="16"/>
        <end position="297"/>
    </location>
</feature>
<reference evidence="12 13" key="1">
    <citation type="journal article" date="2015" name="Genome Announc.">
        <title>Expanding the biotechnology potential of lactobacilli through comparative genomics of 213 strains and associated genera.</title>
        <authorList>
            <person name="Sun Z."/>
            <person name="Harris H.M."/>
            <person name="McCann A."/>
            <person name="Guo C."/>
            <person name="Argimon S."/>
            <person name="Zhang W."/>
            <person name="Yang X."/>
            <person name="Jeffery I.B."/>
            <person name="Cooney J.C."/>
            <person name="Kagawa T.F."/>
            <person name="Liu W."/>
            <person name="Song Y."/>
            <person name="Salvetti E."/>
            <person name="Wrobel A."/>
            <person name="Rasinkangas P."/>
            <person name="Parkhill J."/>
            <person name="Rea M.C."/>
            <person name="O'Sullivan O."/>
            <person name="Ritari J."/>
            <person name="Douillard F.P."/>
            <person name="Paul Ross R."/>
            <person name="Yang R."/>
            <person name="Briner A.E."/>
            <person name="Felis G.E."/>
            <person name="de Vos W.M."/>
            <person name="Barrangou R."/>
            <person name="Klaenhammer T.R."/>
            <person name="Caufield P.W."/>
            <person name="Cui Y."/>
            <person name="Zhang H."/>
            <person name="O'Toole P.W."/>
        </authorList>
    </citation>
    <scope>NUCLEOTIDE SEQUENCE [LARGE SCALE GENOMIC DNA]</scope>
    <source>
        <strain evidence="12 13">DSM 22697</strain>
    </source>
</reference>
<dbReference type="GO" id="GO:0016887">
    <property type="term" value="F:ATP hydrolysis activity"/>
    <property type="evidence" value="ECO:0007669"/>
    <property type="project" value="InterPro"/>
</dbReference>
<dbReference type="PATRIC" id="fig|1423730.4.peg.2354"/>
<proteinExistence type="predicted"/>
<dbReference type="Pfam" id="PF00005">
    <property type="entry name" value="ABC_tran"/>
    <property type="match status" value="1"/>
</dbReference>
<dbReference type="InterPro" id="IPR003439">
    <property type="entry name" value="ABC_transporter-like_ATP-bd"/>
</dbReference>
<evidence type="ECO:0000256" key="3">
    <source>
        <dbReference type="ARBA" id="ARBA00022475"/>
    </source>
</evidence>
<organism evidence="12 13">
    <name type="scientific">Lacticaseibacillus camelliae DSM 22697 = JCM 13995</name>
    <dbReference type="NCBI Taxonomy" id="1423730"/>
    <lineage>
        <taxon>Bacteria</taxon>
        <taxon>Bacillati</taxon>
        <taxon>Bacillota</taxon>
        <taxon>Bacilli</taxon>
        <taxon>Lactobacillales</taxon>
        <taxon>Lactobacillaceae</taxon>
        <taxon>Lacticaseibacillus</taxon>
    </lineage>
</organism>
<comment type="caution">
    <text evidence="12">The sequence shown here is derived from an EMBL/GenBank/DDBJ whole genome shotgun (WGS) entry which is preliminary data.</text>
</comment>
<dbReference type="RefSeq" id="WP_056989664.1">
    <property type="nucleotide sequence ID" value="NZ_AYZJ01000050.1"/>
</dbReference>
<accession>A0A0R2EYD9</accession>
<dbReference type="InterPro" id="IPR027417">
    <property type="entry name" value="P-loop_NTPase"/>
</dbReference>
<dbReference type="SMART" id="SM00382">
    <property type="entry name" value="AAA"/>
    <property type="match status" value="1"/>
</dbReference>
<name>A0A0R2EYD9_9LACO</name>
<dbReference type="PANTHER" id="PTHR43394:SF1">
    <property type="entry name" value="ATP-BINDING CASSETTE SUB-FAMILY B MEMBER 10, MITOCHONDRIAL"/>
    <property type="match status" value="1"/>
</dbReference>
<feature type="transmembrane region" description="Helical" evidence="9">
    <location>
        <begin position="234"/>
        <end position="257"/>
    </location>
</feature>
<dbReference type="Pfam" id="PF00664">
    <property type="entry name" value="ABC_membrane"/>
    <property type="match status" value="1"/>
</dbReference>
<dbReference type="PANTHER" id="PTHR43394">
    <property type="entry name" value="ATP-DEPENDENT PERMEASE MDL1, MITOCHONDRIAL"/>
    <property type="match status" value="1"/>
</dbReference>
<feature type="domain" description="ABC transporter" evidence="10">
    <location>
        <begin position="329"/>
        <end position="564"/>
    </location>
</feature>
<dbReference type="EMBL" id="AYZJ01000050">
    <property type="protein sequence ID" value="KRN21464.1"/>
    <property type="molecule type" value="Genomic_DNA"/>
</dbReference>
<dbReference type="GO" id="GO:0005886">
    <property type="term" value="C:plasma membrane"/>
    <property type="evidence" value="ECO:0007669"/>
    <property type="project" value="UniProtKB-SubCell"/>
</dbReference>
<dbReference type="AlphaFoldDB" id="A0A0R2EYD9"/>
<feature type="transmembrane region" description="Helical" evidence="9">
    <location>
        <begin position="154"/>
        <end position="173"/>
    </location>
</feature>
<dbReference type="STRING" id="1423730.FC75_GL002266"/>
<evidence type="ECO:0000313" key="13">
    <source>
        <dbReference type="Proteomes" id="UP000050865"/>
    </source>
</evidence>
<keyword evidence="13" id="KW-1185">Reference proteome</keyword>
<evidence type="ECO:0000259" key="10">
    <source>
        <dbReference type="PROSITE" id="PS50893"/>
    </source>
</evidence>
<dbReference type="GO" id="GO:0015421">
    <property type="term" value="F:ABC-type oligopeptide transporter activity"/>
    <property type="evidence" value="ECO:0007669"/>
    <property type="project" value="TreeGrafter"/>
</dbReference>
<keyword evidence="3" id="KW-1003">Cell membrane</keyword>
<sequence>MKVLLPYLKKYRRDAIISTLAVLVLVFATLWQPRLLQTVMTAIMAKDRAAVWQNGIWLIVLAAIGIVGGVVNTVYSARLALGVATDLRADIYRHVQSFAYADVETFSASNLVVRMTNDVQQIQGAVMAAFQQVTRIPLLFFGALALALTTMPQQWWVILAMLVIIVLVAVVAFRQMSSLFGRTQQLIENVNTVARENLMGIRVVKSFVQEDNQIKTFAKPSDELRDVTTRIGELFAVLMPAFFLTANVAIAGSVYLVGTQVLAHPAYIAAVSSFTSYLGQILFAVINGSFIMTFASRAFISMGRVREVFDHQPSMHFVDGPEKKVAGDITFDHVTFTYPGDETPTLKDVSFTVPAGQMLGIVGATGSGKTTLAQLIARLFDPDSGRVLIGGVDVRELPEATLRDAVAFVLQRSTLFSGTIAQNLRQVKKEATAASMHRAAEIAQAAEFIERLPETYDAPVEERSANFSGGQKQRLAITRGVIANPEILILDDATSALDAKSEKLVQEALDRDLKHTTTVVIAEKISSIIRADSILVLDGGRVVGEGTHQELVRDNTIYQEIYQTQKAKEGRLPA</sequence>
<evidence type="ECO:0000256" key="5">
    <source>
        <dbReference type="ARBA" id="ARBA00022741"/>
    </source>
</evidence>
<evidence type="ECO:0000256" key="1">
    <source>
        <dbReference type="ARBA" id="ARBA00004651"/>
    </source>
</evidence>
<evidence type="ECO:0000256" key="9">
    <source>
        <dbReference type="SAM" id="Phobius"/>
    </source>
</evidence>
<evidence type="ECO:0000313" key="12">
    <source>
        <dbReference type="EMBL" id="KRN21464.1"/>
    </source>
</evidence>
<dbReference type="CDD" id="cd18548">
    <property type="entry name" value="ABC_6TM_Tm287_like"/>
    <property type="match status" value="1"/>
</dbReference>
<dbReference type="PROSITE" id="PS50929">
    <property type="entry name" value="ABC_TM1F"/>
    <property type="match status" value="1"/>
</dbReference>
<gene>
    <name evidence="12" type="ORF">FC75_GL002266</name>
</gene>
<dbReference type="InterPro" id="IPR039421">
    <property type="entry name" value="Type_1_exporter"/>
</dbReference>
<dbReference type="Gene3D" id="3.40.50.300">
    <property type="entry name" value="P-loop containing nucleotide triphosphate hydrolases"/>
    <property type="match status" value="1"/>
</dbReference>
<keyword evidence="8 9" id="KW-0472">Membrane</keyword>
<evidence type="ECO:0000256" key="7">
    <source>
        <dbReference type="ARBA" id="ARBA00022989"/>
    </source>
</evidence>
<evidence type="ECO:0000256" key="8">
    <source>
        <dbReference type="ARBA" id="ARBA00023136"/>
    </source>
</evidence>
<dbReference type="Proteomes" id="UP000050865">
    <property type="component" value="Unassembled WGS sequence"/>
</dbReference>
<evidence type="ECO:0000256" key="6">
    <source>
        <dbReference type="ARBA" id="ARBA00022840"/>
    </source>
</evidence>
<dbReference type="InterPro" id="IPR011527">
    <property type="entry name" value="ABC1_TM_dom"/>
</dbReference>
<evidence type="ECO:0000256" key="4">
    <source>
        <dbReference type="ARBA" id="ARBA00022692"/>
    </source>
</evidence>
<keyword evidence="4 9" id="KW-0812">Transmembrane</keyword>
<keyword evidence="7 9" id="KW-1133">Transmembrane helix</keyword>
<protein>
    <submittedName>
        <fullName evidence="12">ABC transporter, ATP-binding and permease protein</fullName>
    </submittedName>
</protein>
<dbReference type="InterPro" id="IPR003593">
    <property type="entry name" value="AAA+_ATPase"/>
</dbReference>
<keyword evidence="6 12" id="KW-0067">ATP-binding</keyword>